<dbReference type="SUPFAM" id="SSF53448">
    <property type="entry name" value="Nucleotide-diphospho-sugar transferases"/>
    <property type="match status" value="2"/>
</dbReference>
<dbReference type="Gene3D" id="3.90.550.10">
    <property type="entry name" value="Spore Coat Polysaccharide Biosynthesis Protein SpsA, Chain A"/>
    <property type="match status" value="1"/>
</dbReference>
<feature type="domain" description="Glycosyltransferase 2-like" evidence="3">
    <location>
        <begin position="386"/>
        <end position="511"/>
    </location>
</feature>
<dbReference type="Pfam" id="PF00535">
    <property type="entry name" value="Glycos_transf_2"/>
    <property type="match status" value="1"/>
</dbReference>
<dbReference type="InterPro" id="IPR029044">
    <property type="entry name" value="Nucleotide-diphossugar_trans"/>
</dbReference>
<dbReference type="Proteomes" id="UP000523196">
    <property type="component" value="Unassembled WGS sequence"/>
</dbReference>
<dbReference type="EMBL" id="JACHTF010000001">
    <property type="protein sequence ID" value="MBB1059029.1"/>
    <property type="molecule type" value="Genomic_DNA"/>
</dbReference>
<dbReference type="CDD" id="cd00761">
    <property type="entry name" value="Glyco_tranf_GTA_type"/>
    <property type="match status" value="1"/>
</dbReference>
<feature type="compositionally biased region" description="Basic and acidic residues" evidence="2">
    <location>
        <begin position="196"/>
        <end position="212"/>
    </location>
</feature>
<organism evidence="4 5">
    <name type="scientific">Marilutibacter spongiae</name>
    <dbReference type="NCBI Taxonomy" id="2025720"/>
    <lineage>
        <taxon>Bacteria</taxon>
        <taxon>Pseudomonadati</taxon>
        <taxon>Pseudomonadota</taxon>
        <taxon>Gammaproteobacteria</taxon>
        <taxon>Lysobacterales</taxon>
        <taxon>Lysobacteraceae</taxon>
        <taxon>Marilutibacter</taxon>
    </lineage>
</organism>
<evidence type="ECO:0000313" key="5">
    <source>
        <dbReference type="Proteomes" id="UP000523196"/>
    </source>
</evidence>
<evidence type="ECO:0000259" key="3">
    <source>
        <dbReference type="Pfam" id="PF00535"/>
    </source>
</evidence>
<feature type="coiled-coil region" evidence="1">
    <location>
        <begin position="245"/>
        <end position="276"/>
    </location>
</feature>
<feature type="region of interest" description="Disordered" evidence="2">
    <location>
        <begin position="196"/>
        <end position="232"/>
    </location>
</feature>
<comment type="caution">
    <text evidence="4">The sequence shown here is derived from an EMBL/GenBank/DDBJ whole genome shotgun (WGS) entry which is preliminary data.</text>
</comment>
<reference evidence="4 5" key="1">
    <citation type="submission" date="2020-08" db="EMBL/GenBank/DDBJ databases">
        <authorList>
            <person name="Xu S."/>
            <person name="Li A."/>
        </authorList>
    </citation>
    <scope>NUCLEOTIDE SEQUENCE [LARGE SCALE GENOMIC DNA]</scope>
    <source>
        <strain evidence="4 5">119BY6-57</strain>
    </source>
</reference>
<dbReference type="PANTHER" id="PTHR22916:SF3">
    <property type="entry name" value="UDP-GLCNAC:BETAGAL BETA-1,3-N-ACETYLGLUCOSAMINYLTRANSFERASE-LIKE PROTEIN 1"/>
    <property type="match status" value="1"/>
</dbReference>
<evidence type="ECO:0000256" key="2">
    <source>
        <dbReference type="SAM" id="MobiDB-lite"/>
    </source>
</evidence>
<name>A0A7W3TJD1_9GAMM</name>
<feature type="region of interest" description="Disordered" evidence="2">
    <location>
        <begin position="319"/>
        <end position="351"/>
    </location>
</feature>
<protein>
    <submittedName>
        <fullName evidence="4">Glycosyltransferase family 2 protein</fullName>
    </submittedName>
</protein>
<evidence type="ECO:0000313" key="4">
    <source>
        <dbReference type="EMBL" id="MBB1059029.1"/>
    </source>
</evidence>
<dbReference type="PANTHER" id="PTHR22916">
    <property type="entry name" value="GLYCOSYLTRANSFERASE"/>
    <property type="match status" value="1"/>
</dbReference>
<dbReference type="AlphaFoldDB" id="A0A7W3TJD1"/>
<dbReference type="GO" id="GO:0016758">
    <property type="term" value="F:hexosyltransferase activity"/>
    <property type="evidence" value="ECO:0007669"/>
    <property type="project" value="UniProtKB-ARBA"/>
</dbReference>
<sequence>MDKNTRTIALPVTVGDGALDASSIPVQVPEAGMSTLSKASAAFVGKGEVVVDATAVAPRRVAIFRDELGLDAYAIEHMDALAADPPFRIALAWADVACQPESGAEAWLGQLLCDRSAVIAVGWKPGALEAIASKLASNGYLVLAAFDEERHHVLAPVANAIELERLTCFLAACPLWSGHSALLPRDKGATACVAGREMDSGGRPGATEEREGGAMSTQDGSGPEPSDAEHARRQDELIEQIRRMDDRLRQQVEANRRKVEQLASELRLRVATAELRHEALLNGRVFGTLRRVARLLRLLSPLTWVRSLMPGEATAAVPAATQSAPLHAGSRRGASPGSPAAVQTPAEPAALPSPQSIRIAGVSYMSRPEGGVSAADIVYPGNPLITVVMTTFDTEEFVEAAVRSILDQTWKNLELIVVDDCSRDSTRARVEAIAKTDPRVKLYCYGENRGTYWCKNFGITRSNGDVVTFMDSDDISEPKRLELQFEALNRPGIAVSTCNHVRKDEDGKVILINGVAERVAYISQMVKRKVFDEMGYFDTIRTSADDEFLRRLRITYGQQAQANVKEVLYIALLRDGSLTRDPANAINFVQQRNSAQSFLSPQRRHYAAMCDRWHKFLVERKLRPYVPFPVVRRPFPVFGKLVVDGGRYDGNIISACLASYPPREEKLREVVAALLPQVDHLYVYLNEYEAAPEFLRHSRITVVIGSENLRDNGKFHFIAQVPEGYCLTVDDDIAYPPDYVQSMIRKLEFYERKVVVGLHGTVYSKPIRSFFRGRTLLHFEEALAQDTVVNQLGTGTVAFHTSLWRPERDWFRTTGMADVWLAVEARRRRIPLVAVERAALWLAPLGVEETTLFREFRKNDELQTRVVKELSPWREELSNELALSVRAKTQRLGAAYARLLPRLGVAADAPTA</sequence>
<keyword evidence="4" id="KW-0808">Transferase</keyword>
<keyword evidence="5" id="KW-1185">Reference proteome</keyword>
<dbReference type="InterPro" id="IPR001173">
    <property type="entry name" value="Glyco_trans_2-like"/>
</dbReference>
<keyword evidence="1" id="KW-0175">Coiled coil</keyword>
<accession>A0A7W3TJD1</accession>
<gene>
    <name evidence="4" type="ORF">H4F98_00410</name>
</gene>
<proteinExistence type="predicted"/>
<dbReference type="RefSeq" id="WP_182684695.1">
    <property type="nucleotide sequence ID" value="NZ_JACHTF010000001.1"/>
</dbReference>
<evidence type="ECO:0000256" key="1">
    <source>
        <dbReference type="SAM" id="Coils"/>
    </source>
</evidence>